<feature type="domain" description="Helicase C-terminal" evidence="14">
    <location>
        <begin position="548"/>
        <end position="691"/>
    </location>
</feature>
<dbReference type="GO" id="GO:0003676">
    <property type="term" value="F:nucleic acid binding"/>
    <property type="evidence" value="ECO:0007669"/>
    <property type="project" value="InterPro"/>
</dbReference>
<feature type="compositionally biased region" description="Basic and acidic residues" evidence="12">
    <location>
        <begin position="119"/>
        <end position="137"/>
    </location>
</feature>
<keyword evidence="5 11" id="KW-0347">Helicase</keyword>
<evidence type="ECO:0000313" key="17">
    <source>
        <dbReference type="Proteomes" id="UP000023152"/>
    </source>
</evidence>
<reference evidence="16 17" key="1">
    <citation type="journal article" date="2013" name="Curr. Biol.">
        <title>The Genome of the Foraminiferan Reticulomyxa filosa.</title>
        <authorList>
            <person name="Glockner G."/>
            <person name="Hulsmann N."/>
            <person name="Schleicher M."/>
            <person name="Noegel A.A."/>
            <person name="Eichinger L."/>
            <person name="Gallinger C."/>
            <person name="Pawlowski J."/>
            <person name="Sierra R."/>
            <person name="Euteneuer U."/>
            <person name="Pillet L."/>
            <person name="Moustafa A."/>
            <person name="Platzer M."/>
            <person name="Groth M."/>
            <person name="Szafranski K."/>
            <person name="Schliwa M."/>
        </authorList>
    </citation>
    <scope>NUCLEOTIDE SEQUENCE [LARGE SCALE GENOMIC DNA]</scope>
</reference>
<dbReference type="SMART" id="SM00487">
    <property type="entry name" value="DEXDc"/>
    <property type="match status" value="1"/>
</dbReference>
<keyword evidence="3 11" id="KW-0547">Nucleotide-binding</keyword>
<feature type="compositionally biased region" description="Gly residues" evidence="12">
    <location>
        <begin position="63"/>
        <end position="89"/>
    </location>
</feature>
<dbReference type="Pfam" id="PF25430">
    <property type="entry name" value="DDX23"/>
    <property type="match status" value="1"/>
</dbReference>
<comment type="caution">
    <text evidence="16">The sequence shown here is derived from an EMBL/GenBank/DDBJ whole genome shotgun (WGS) entry which is preliminary data.</text>
</comment>
<evidence type="ECO:0000256" key="4">
    <source>
        <dbReference type="ARBA" id="ARBA00022801"/>
    </source>
</evidence>
<dbReference type="GO" id="GO:0008380">
    <property type="term" value="P:RNA splicing"/>
    <property type="evidence" value="ECO:0007669"/>
    <property type="project" value="UniProtKB-KW"/>
</dbReference>
<keyword evidence="6 11" id="KW-0067">ATP-binding</keyword>
<evidence type="ECO:0000256" key="6">
    <source>
        <dbReference type="ARBA" id="ARBA00022840"/>
    </source>
</evidence>
<dbReference type="GO" id="GO:0016787">
    <property type="term" value="F:hydrolase activity"/>
    <property type="evidence" value="ECO:0007669"/>
    <property type="project" value="UniProtKB-KW"/>
</dbReference>
<dbReference type="InterPro" id="IPR001650">
    <property type="entry name" value="Helicase_C-like"/>
</dbReference>
<evidence type="ECO:0000256" key="7">
    <source>
        <dbReference type="ARBA" id="ARBA00023187"/>
    </source>
</evidence>
<dbReference type="AlphaFoldDB" id="X6NH88"/>
<dbReference type="EC" id="3.6.4.13" evidence="1"/>
<dbReference type="InterPro" id="IPR057479">
    <property type="entry name" value="PRP28/DDX23-like_helical"/>
</dbReference>
<feature type="region of interest" description="Disordered" evidence="12">
    <location>
        <begin position="238"/>
        <end position="263"/>
    </location>
</feature>
<dbReference type="EMBL" id="ASPP01008617">
    <property type="protein sequence ID" value="ETO25341.1"/>
    <property type="molecule type" value="Genomic_DNA"/>
</dbReference>
<dbReference type="GO" id="GO:0005524">
    <property type="term" value="F:ATP binding"/>
    <property type="evidence" value="ECO:0007669"/>
    <property type="project" value="UniProtKB-KW"/>
</dbReference>
<evidence type="ECO:0000256" key="5">
    <source>
        <dbReference type="ARBA" id="ARBA00022806"/>
    </source>
</evidence>
<evidence type="ECO:0000256" key="8">
    <source>
        <dbReference type="ARBA" id="ARBA00037954"/>
    </source>
</evidence>
<dbReference type="GO" id="GO:0003724">
    <property type="term" value="F:RNA helicase activity"/>
    <property type="evidence" value="ECO:0007669"/>
    <property type="project" value="UniProtKB-EC"/>
</dbReference>
<dbReference type="InterPro" id="IPR000629">
    <property type="entry name" value="RNA-helicase_DEAD-box_CS"/>
</dbReference>
<dbReference type="CDD" id="cd18787">
    <property type="entry name" value="SF2_C_DEAD"/>
    <property type="match status" value="1"/>
</dbReference>
<dbReference type="PANTHER" id="PTHR47958">
    <property type="entry name" value="ATP-DEPENDENT RNA HELICASE DBP3"/>
    <property type="match status" value="1"/>
</dbReference>
<evidence type="ECO:0000256" key="10">
    <source>
        <dbReference type="PROSITE-ProRule" id="PRU00552"/>
    </source>
</evidence>
<evidence type="ECO:0000256" key="2">
    <source>
        <dbReference type="ARBA" id="ARBA00022664"/>
    </source>
</evidence>
<feature type="compositionally biased region" description="Basic and acidic residues" evidence="12">
    <location>
        <begin position="239"/>
        <end position="263"/>
    </location>
</feature>
<dbReference type="InterPro" id="IPR011545">
    <property type="entry name" value="DEAD/DEAH_box_helicase_dom"/>
</dbReference>
<dbReference type="Pfam" id="PF00271">
    <property type="entry name" value="Helicase_C"/>
    <property type="match status" value="1"/>
</dbReference>
<dbReference type="SMART" id="SM00490">
    <property type="entry name" value="HELICc"/>
    <property type="match status" value="1"/>
</dbReference>
<dbReference type="Proteomes" id="UP000023152">
    <property type="component" value="Unassembled WGS sequence"/>
</dbReference>
<evidence type="ECO:0000256" key="1">
    <source>
        <dbReference type="ARBA" id="ARBA00012552"/>
    </source>
</evidence>
<dbReference type="PROSITE" id="PS51192">
    <property type="entry name" value="HELICASE_ATP_BIND_1"/>
    <property type="match status" value="1"/>
</dbReference>
<dbReference type="PROSITE" id="PS00039">
    <property type="entry name" value="DEAD_ATP_HELICASE"/>
    <property type="match status" value="1"/>
</dbReference>
<comment type="catalytic activity">
    <reaction evidence="9">
        <text>ATP + H2O = ADP + phosphate + H(+)</text>
        <dbReference type="Rhea" id="RHEA:13065"/>
        <dbReference type="ChEBI" id="CHEBI:15377"/>
        <dbReference type="ChEBI" id="CHEBI:15378"/>
        <dbReference type="ChEBI" id="CHEBI:30616"/>
        <dbReference type="ChEBI" id="CHEBI:43474"/>
        <dbReference type="ChEBI" id="CHEBI:456216"/>
        <dbReference type="EC" id="3.6.4.13"/>
    </reaction>
</comment>
<organism evidence="16 17">
    <name type="scientific">Reticulomyxa filosa</name>
    <dbReference type="NCBI Taxonomy" id="46433"/>
    <lineage>
        <taxon>Eukaryota</taxon>
        <taxon>Sar</taxon>
        <taxon>Rhizaria</taxon>
        <taxon>Retaria</taxon>
        <taxon>Foraminifera</taxon>
        <taxon>Monothalamids</taxon>
        <taxon>Reticulomyxidae</taxon>
        <taxon>Reticulomyxa</taxon>
    </lineage>
</organism>
<dbReference type="GO" id="GO:0006397">
    <property type="term" value="P:mRNA processing"/>
    <property type="evidence" value="ECO:0007669"/>
    <property type="project" value="UniProtKB-KW"/>
</dbReference>
<dbReference type="Gene3D" id="3.40.50.300">
    <property type="entry name" value="P-loop containing nucleotide triphosphate hydrolases"/>
    <property type="match status" value="2"/>
</dbReference>
<feature type="compositionally biased region" description="Basic and acidic residues" evidence="12">
    <location>
        <begin position="20"/>
        <end position="62"/>
    </location>
</feature>
<keyword evidence="17" id="KW-1185">Reference proteome</keyword>
<feature type="short sequence motif" description="Q motif" evidence="10">
    <location>
        <begin position="294"/>
        <end position="323"/>
    </location>
</feature>
<feature type="compositionally biased region" description="Low complexity" evidence="12">
    <location>
        <begin position="90"/>
        <end position="101"/>
    </location>
</feature>
<dbReference type="PROSITE" id="PS51195">
    <property type="entry name" value="Q_MOTIF"/>
    <property type="match status" value="1"/>
</dbReference>
<proteinExistence type="inferred from homology"/>
<feature type="region of interest" description="Disordered" evidence="12">
    <location>
        <begin position="682"/>
        <end position="714"/>
    </location>
</feature>
<evidence type="ECO:0000256" key="9">
    <source>
        <dbReference type="ARBA" id="ARBA00047984"/>
    </source>
</evidence>
<dbReference type="CDD" id="cd17945">
    <property type="entry name" value="DEADc_DDX23"/>
    <property type="match status" value="1"/>
</dbReference>
<feature type="domain" description="Helicase ATP-binding" evidence="13">
    <location>
        <begin position="326"/>
        <end position="520"/>
    </location>
</feature>
<dbReference type="SUPFAM" id="SSF52540">
    <property type="entry name" value="P-loop containing nucleoside triphosphate hydrolases"/>
    <property type="match status" value="1"/>
</dbReference>
<evidence type="ECO:0000259" key="13">
    <source>
        <dbReference type="PROSITE" id="PS51192"/>
    </source>
</evidence>
<feature type="compositionally biased region" description="Gly residues" evidence="12">
    <location>
        <begin position="107"/>
        <end position="118"/>
    </location>
</feature>
<dbReference type="InterPro" id="IPR027417">
    <property type="entry name" value="P-loop_NTPase"/>
</dbReference>
<evidence type="ECO:0000313" key="16">
    <source>
        <dbReference type="EMBL" id="ETO25341.1"/>
    </source>
</evidence>
<feature type="compositionally biased region" description="Basic and acidic residues" evidence="12">
    <location>
        <begin position="688"/>
        <end position="706"/>
    </location>
</feature>
<protein>
    <recommendedName>
        <fullName evidence="1">RNA helicase</fullName>
        <ecNumber evidence="1">3.6.4.13</ecNumber>
    </recommendedName>
</protein>
<keyword evidence="2" id="KW-0507">mRNA processing</keyword>
<sequence>VKFMSREEREDQALVALREKRKEEKKRLWEASHMRDEFFHHARDIRVHGRRGIDRSRGDSTDGRGGGGGGGNGGGNGGGGGGGGGGNGSNGSNSGNNNGNGNDDESGGGGGGGGGRNNGGREKSREEREKNDEELQLIKEQYLGQKKSKKSMVPPSQKFKFNFDWEPEEDTTEGLNELYAKPADVALAFGRGYVAGVDRDSQKQRNKTLYEDVTKGRIVKVHHTTADDDMAVMMRQKQKLREEKLRKKRESDRQEARNWREKSMDEMTERDWRILKEEFRISTKFGGRLPNPIRFWSESGLPEKLLRAIAEVAKYEDPSPIQRMAIPVGLQNRDCVGIAETGSGKTAAFVLPMLTYIMKQPPMTRDIADDGPYAIVLAPTRELARQIEIECKKFATYLKFTVVTMIGGIDIDQQSYLLREGAEIIIATPGRLIDAIDRRYVVLNQCNYVVLDEADRMIDMGFEPQVNAVFEKMPTTNLRPLEESEEDQTRIYRQTFMFSATMPPAVERLTREYLRNPVYITIGDPNATASERVKQQVLWVQESMKRKHLDEMMEEIEPPIMIFCNMKKTADMLAKYLRTQEWSAISLHGGKSQEVRDDALDRFRKKEVDVLVCTNVAGRGIDVEGVQHVINYDLPNNIQDYTHRIGRTGRAGAEGVASSFLTKDDTDIMFHLKQMLLKTNNPVPPELMNHEAAMRDPSKPYDEPKKGKLRLPNL</sequence>
<feature type="domain" description="DEAD-box RNA helicase Q" evidence="15">
    <location>
        <begin position="294"/>
        <end position="323"/>
    </location>
</feature>
<evidence type="ECO:0000256" key="11">
    <source>
        <dbReference type="RuleBase" id="RU000492"/>
    </source>
</evidence>
<evidence type="ECO:0000259" key="14">
    <source>
        <dbReference type="PROSITE" id="PS51194"/>
    </source>
</evidence>
<accession>X6NH88</accession>
<dbReference type="Pfam" id="PF00270">
    <property type="entry name" value="DEAD"/>
    <property type="match status" value="1"/>
</dbReference>
<evidence type="ECO:0000259" key="15">
    <source>
        <dbReference type="PROSITE" id="PS51195"/>
    </source>
</evidence>
<gene>
    <name evidence="16" type="ORF">RFI_11795</name>
</gene>
<evidence type="ECO:0000256" key="12">
    <source>
        <dbReference type="SAM" id="MobiDB-lite"/>
    </source>
</evidence>
<comment type="similarity">
    <text evidence="8">Belongs to the DEAD box helicase family. DDX23/PRP28 subfamily.</text>
</comment>
<feature type="region of interest" description="Disordered" evidence="12">
    <location>
        <begin position="20"/>
        <end position="154"/>
    </location>
</feature>
<dbReference type="PROSITE" id="PS51194">
    <property type="entry name" value="HELICASE_CTER"/>
    <property type="match status" value="1"/>
</dbReference>
<dbReference type="InterPro" id="IPR014014">
    <property type="entry name" value="RNA_helicase_DEAD_Q_motif"/>
</dbReference>
<name>X6NH88_RETFI</name>
<dbReference type="InterPro" id="IPR014001">
    <property type="entry name" value="Helicase_ATP-bd"/>
</dbReference>
<evidence type="ECO:0000256" key="3">
    <source>
        <dbReference type="ARBA" id="ARBA00022741"/>
    </source>
</evidence>
<dbReference type="OrthoDB" id="196131at2759"/>
<dbReference type="OMA" id="ARDIKHM"/>
<keyword evidence="4 11" id="KW-0378">Hydrolase</keyword>
<keyword evidence="7" id="KW-0508">mRNA splicing</keyword>
<dbReference type="FunFam" id="3.40.50.300:FF:000008">
    <property type="entry name" value="ATP-dependent RNA helicase RhlB"/>
    <property type="match status" value="1"/>
</dbReference>
<feature type="non-terminal residue" evidence="16">
    <location>
        <position position="1"/>
    </location>
</feature>